<proteinExistence type="predicted"/>
<evidence type="ECO:0000256" key="2">
    <source>
        <dbReference type="SAM" id="MobiDB-lite"/>
    </source>
</evidence>
<accession>A0A024GCQ3</accession>
<feature type="compositionally biased region" description="Basic residues" evidence="2">
    <location>
        <begin position="33"/>
        <end position="48"/>
    </location>
</feature>
<gene>
    <name evidence="3" type="ORF">BN9_048960</name>
</gene>
<feature type="region of interest" description="Disordered" evidence="2">
    <location>
        <begin position="204"/>
        <end position="228"/>
    </location>
</feature>
<evidence type="ECO:0000313" key="4">
    <source>
        <dbReference type="Proteomes" id="UP000053237"/>
    </source>
</evidence>
<comment type="caution">
    <text evidence="3">The sequence shown here is derived from an EMBL/GenBank/DDBJ whole genome shotgun (WGS) entry which is preliminary data.</text>
</comment>
<evidence type="ECO:0000256" key="1">
    <source>
        <dbReference type="SAM" id="Coils"/>
    </source>
</evidence>
<feature type="compositionally biased region" description="Polar residues" evidence="2">
    <location>
        <begin position="204"/>
        <end position="213"/>
    </location>
</feature>
<keyword evidence="4" id="KW-1185">Reference proteome</keyword>
<keyword evidence="1" id="KW-0175">Coiled coil</keyword>
<sequence>MTKTLSDSSVFVAYQRQAESGTSSNEEENPVHTKLKPKPRKKNRKKKASEKTLLKELAMCKMDNKKGTKNTAVRKPSKEPDATNVTANTADYIAPKIQDSHRIQAKMATSFAKAEKTELAPSPPQDLEASSVSAHMSELLLTKKQNAQLLENQQILIEANAKINEQYRQSQETIANLRDELIFLRQMCLSSQNEVSLLKAASSTPSVTNTDSHGNSRKIPCRPPPGIL</sequence>
<dbReference type="Proteomes" id="UP000053237">
    <property type="component" value="Unassembled WGS sequence"/>
</dbReference>
<dbReference type="AlphaFoldDB" id="A0A024GCQ3"/>
<dbReference type="InParanoid" id="A0A024GCQ3"/>
<organism evidence="3 4">
    <name type="scientific">Albugo candida</name>
    <dbReference type="NCBI Taxonomy" id="65357"/>
    <lineage>
        <taxon>Eukaryota</taxon>
        <taxon>Sar</taxon>
        <taxon>Stramenopiles</taxon>
        <taxon>Oomycota</taxon>
        <taxon>Peronosporomycetes</taxon>
        <taxon>Albuginales</taxon>
        <taxon>Albuginaceae</taxon>
        <taxon>Albugo</taxon>
    </lineage>
</organism>
<protein>
    <submittedName>
        <fullName evidence="3">Uncharacterized protein</fullName>
    </submittedName>
</protein>
<name>A0A024GCQ3_9STRA</name>
<feature type="coiled-coil region" evidence="1">
    <location>
        <begin position="160"/>
        <end position="187"/>
    </location>
</feature>
<evidence type="ECO:0000313" key="3">
    <source>
        <dbReference type="EMBL" id="CCI44112.1"/>
    </source>
</evidence>
<reference evidence="3 4" key="1">
    <citation type="submission" date="2012-05" db="EMBL/GenBank/DDBJ databases">
        <title>Recombination and specialization in a pathogen metapopulation.</title>
        <authorList>
            <person name="Gardiner A."/>
            <person name="Kemen E."/>
            <person name="Schultz-Larsen T."/>
            <person name="MacLean D."/>
            <person name="Van Oosterhout C."/>
            <person name="Jones J.D.G."/>
        </authorList>
    </citation>
    <scope>NUCLEOTIDE SEQUENCE [LARGE SCALE GENOMIC DNA]</scope>
    <source>
        <strain evidence="3 4">Ac Nc2</strain>
    </source>
</reference>
<dbReference type="EMBL" id="CAIX01000062">
    <property type="protein sequence ID" value="CCI44112.1"/>
    <property type="molecule type" value="Genomic_DNA"/>
</dbReference>
<feature type="region of interest" description="Disordered" evidence="2">
    <location>
        <begin position="1"/>
        <end position="86"/>
    </location>
</feature>